<protein>
    <recommendedName>
        <fullName evidence="2">Ice-binding protein C-terminal domain-containing protein</fullName>
    </recommendedName>
</protein>
<evidence type="ECO:0000313" key="4">
    <source>
        <dbReference type="Proteomes" id="UP000425960"/>
    </source>
</evidence>
<feature type="signal peptide" evidence="1">
    <location>
        <begin position="1"/>
        <end position="23"/>
    </location>
</feature>
<evidence type="ECO:0000313" key="3">
    <source>
        <dbReference type="EMBL" id="BBO86362.1"/>
    </source>
</evidence>
<dbReference type="Proteomes" id="UP000425960">
    <property type="component" value="Chromosome"/>
</dbReference>
<keyword evidence="1" id="KW-0732">Signal</keyword>
<gene>
    <name evidence="3" type="ORF">DSCO28_69280</name>
</gene>
<dbReference type="EMBL" id="AP021876">
    <property type="protein sequence ID" value="BBO86362.1"/>
    <property type="molecule type" value="Genomic_DNA"/>
</dbReference>
<sequence length="189" mass="20759">MSKKLFLLLVFTLFFGTTGIANAIPYTDTFDANSLYMEDGGWQYLGGFILNPHNWTYIDDDTISWTFNITDDGFDPDTQDITSATITLDFTDDAYDWTEYANLVIGTNEFNWEVDTGDITFTITSLITLSDTGTITCTLTATGGDFYFNSATLTAEGTEPVPEPATMLLFGSGLVGLAGASRKKIFKKS</sequence>
<evidence type="ECO:0000259" key="2">
    <source>
        <dbReference type="Pfam" id="PF07589"/>
    </source>
</evidence>
<organism evidence="3 4">
    <name type="scientific">Desulfosarcina ovata subsp. sediminis</name>
    <dbReference type="NCBI Taxonomy" id="885957"/>
    <lineage>
        <taxon>Bacteria</taxon>
        <taxon>Pseudomonadati</taxon>
        <taxon>Thermodesulfobacteriota</taxon>
        <taxon>Desulfobacteria</taxon>
        <taxon>Desulfobacterales</taxon>
        <taxon>Desulfosarcinaceae</taxon>
        <taxon>Desulfosarcina</taxon>
    </lineage>
</organism>
<reference evidence="3 4" key="1">
    <citation type="submission" date="2019-11" db="EMBL/GenBank/DDBJ databases">
        <title>Comparative genomics of hydrocarbon-degrading Desulfosarcina strains.</title>
        <authorList>
            <person name="Watanabe M."/>
            <person name="Kojima H."/>
            <person name="Fukui M."/>
        </authorList>
    </citation>
    <scope>NUCLEOTIDE SEQUENCE [LARGE SCALE GENOMIC DNA]</scope>
    <source>
        <strain evidence="3 4">28bB2T</strain>
    </source>
</reference>
<dbReference type="AlphaFoldDB" id="A0A5K8A1E8"/>
<proteinExistence type="predicted"/>
<name>A0A5K8A1E8_9BACT</name>
<feature type="chain" id="PRO_5024369634" description="Ice-binding protein C-terminal domain-containing protein" evidence="1">
    <location>
        <begin position="24"/>
        <end position="189"/>
    </location>
</feature>
<dbReference type="RefSeq" id="WP_155325677.1">
    <property type="nucleotide sequence ID" value="NZ_AP021876.1"/>
</dbReference>
<dbReference type="NCBIfam" id="TIGR02595">
    <property type="entry name" value="PEP_CTERM"/>
    <property type="match status" value="1"/>
</dbReference>
<dbReference type="InterPro" id="IPR013424">
    <property type="entry name" value="Ice-binding_C"/>
</dbReference>
<accession>A0A5K8A1E8</accession>
<evidence type="ECO:0000256" key="1">
    <source>
        <dbReference type="SAM" id="SignalP"/>
    </source>
</evidence>
<dbReference type="KEGG" id="dov:DSCO28_69280"/>
<feature type="domain" description="Ice-binding protein C-terminal" evidence="2">
    <location>
        <begin position="160"/>
        <end position="183"/>
    </location>
</feature>
<dbReference type="Pfam" id="PF07589">
    <property type="entry name" value="PEP-CTERM"/>
    <property type="match status" value="1"/>
</dbReference>